<keyword evidence="2" id="KW-0732">Signal</keyword>
<evidence type="ECO:0000313" key="4">
    <source>
        <dbReference type="Proteomes" id="UP000502756"/>
    </source>
</evidence>
<sequence>MGIPNIIIRLGIMAMLVAGPSLMQSATAQPGYSMAPQTFYNELAPYGQWLRYPGYGDVWLPNAGPDFQPYATAGHWVVTEFGNTWVSDYPWGWAPFHYGRWIFDGAYGGWLWIPGSDWGPAWVSWRSGGGYYGWAPLGPGVDINVNINIPAPYWTFVPQAYITSPRLYSYRVPRPNVVNIYQNTTIINNIYRINNRAYVYGPQHRDIEYATRRSVPVYRIDNLDRPGRSVVGDRSVRLYRPDASRGSGREYGQYQDRFDNSPGPAYGNNSPNDRRGSYSNETSPYGGNNRTYDNRADRRGSNRGDYGQQSAGGYPQQTQPERRYESPERSQPNVSQPNQPYSRGQRSEGNYQQRMPESRGADVYPQRGQAQQRSQEGGQRDVNPGGRGSRGPR</sequence>
<feature type="compositionally biased region" description="Basic and acidic residues" evidence="1">
    <location>
        <begin position="234"/>
        <end position="243"/>
    </location>
</feature>
<dbReference type="Pfam" id="PF20245">
    <property type="entry name" value="DUF6600"/>
    <property type="match status" value="1"/>
</dbReference>
<feature type="compositionally biased region" description="Polar residues" evidence="1">
    <location>
        <begin position="267"/>
        <end position="291"/>
    </location>
</feature>
<evidence type="ECO:0000256" key="1">
    <source>
        <dbReference type="SAM" id="MobiDB-lite"/>
    </source>
</evidence>
<evidence type="ECO:0000256" key="2">
    <source>
        <dbReference type="SAM" id="SignalP"/>
    </source>
</evidence>
<gene>
    <name evidence="3" type="ORF">HNV11_14785</name>
</gene>
<dbReference type="InterPro" id="IPR046535">
    <property type="entry name" value="DUF6600"/>
</dbReference>
<evidence type="ECO:0008006" key="5">
    <source>
        <dbReference type="Google" id="ProtNLM"/>
    </source>
</evidence>
<feature type="compositionally biased region" description="Polar residues" evidence="1">
    <location>
        <begin position="307"/>
        <end position="319"/>
    </location>
</feature>
<feature type="compositionally biased region" description="Basic and acidic residues" evidence="1">
    <location>
        <begin position="292"/>
        <end position="302"/>
    </location>
</feature>
<feature type="compositionally biased region" description="Polar residues" evidence="1">
    <location>
        <begin position="368"/>
        <end position="377"/>
    </location>
</feature>
<feature type="chain" id="PRO_5026863194" description="YXWGXW repeat-containing protein" evidence="2">
    <location>
        <begin position="24"/>
        <end position="393"/>
    </location>
</feature>
<protein>
    <recommendedName>
        <fullName evidence="5">YXWGXW repeat-containing protein</fullName>
    </recommendedName>
</protein>
<dbReference type="EMBL" id="CP053435">
    <property type="protein sequence ID" value="QJW90555.1"/>
    <property type="molecule type" value="Genomic_DNA"/>
</dbReference>
<reference evidence="3 4" key="1">
    <citation type="submission" date="2020-05" db="EMBL/GenBank/DDBJ databases">
        <title>Genome sequencing of Spirosoma sp. TS118.</title>
        <authorList>
            <person name="Lee J.-H."/>
            <person name="Jeong S."/>
            <person name="Zhao L."/>
            <person name="Jung J.-H."/>
            <person name="Kim M.-K."/>
            <person name="Lim S."/>
        </authorList>
    </citation>
    <scope>NUCLEOTIDE SEQUENCE [LARGE SCALE GENOMIC DNA]</scope>
    <source>
        <strain evidence="3 4">TS118</strain>
    </source>
</reference>
<keyword evidence="4" id="KW-1185">Reference proteome</keyword>
<organism evidence="3 4">
    <name type="scientific">Spirosoma taeanense</name>
    <dbReference type="NCBI Taxonomy" id="2735870"/>
    <lineage>
        <taxon>Bacteria</taxon>
        <taxon>Pseudomonadati</taxon>
        <taxon>Bacteroidota</taxon>
        <taxon>Cytophagia</taxon>
        <taxon>Cytophagales</taxon>
        <taxon>Cytophagaceae</taxon>
        <taxon>Spirosoma</taxon>
    </lineage>
</organism>
<dbReference type="Proteomes" id="UP000502756">
    <property type="component" value="Chromosome"/>
</dbReference>
<dbReference type="RefSeq" id="WP_171740399.1">
    <property type="nucleotide sequence ID" value="NZ_CP053435.1"/>
</dbReference>
<evidence type="ECO:0000313" key="3">
    <source>
        <dbReference type="EMBL" id="QJW90555.1"/>
    </source>
</evidence>
<proteinExistence type="predicted"/>
<feature type="signal peptide" evidence="2">
    <location>
        <begin position="1"/>
        <end position="23"/>
    </location>
</feature>
<name>A0A6M5Y989_9BACT</name>
<dbReference type="KEGG" id="stae:HNV11_14785"/>
<dbReference type="AlphaFoldDB" id="A0A6M5Y989"/>
<feature type="region of interest" description="Disordered" evidence="1">
    <location>
        <begin position="234"/>
        <end position="393"/>
    </location>
</feature>
<accession>A0A6M5Y989</accession>
<feature type="compositionally biased region" description="Polar residues" evidence="1">
    <location>
        <begin position="329"/>
        <end position="355"/>
    </location>
</feature>